<dbReference type="EMBL" id="OU900096">
    <property type="protein sequence ID" value="CAG9859648.1"/>
    <property type="molecule type" value="Genomic_DNA"/>
</dbReference>
<evidence type="ECO:0000256" key="2">
    <source>
        <dbReference type="ARBA" id="ARBA00022771"/>
    </source>
</evidence>
<keyword evidence="3" id="KW-0862">Zinc</keyword>
<dbReference type="SUPFAM" id="SSF57667">
    <property type="entry name" value="beta-beta-alpha zinc fingers"/>
    <property type="match status" value="1"/>
</dbReference>
<accession>A0A9N9XPA7</accession>
<dbReference type="GO" id="GO:0008270">
    <property type="term" value="F:zinc ion binding"/>
    <property type="evidence" value="ECO:0007669"/>
    <property type="project" value="UniProtKB-KW"/>
</dbReference>
<dbReference type="PROSITE" id="PS51800">
    <property type="entry name" value="ZF_CHHC_U11_48K"/>
    <property type="match status" value="1"/>
</dbReference>
<feature type="domain" description="CHHC U11-48K-type" evidence="4">
    <location>
        <begin position="73"/>
        <end position="100"/>
    </location>
</feature>
<evidence type="ECO:0000256" key="3">
    <source>
        <dbReference type="ARBA" id="ARBA00022833"/>
    </source>
</evidence>
<name>A0A9N9XPA7_PHYSR</name>
<dbReference type="PANTHER" id="PTHR21402">
    <property type="entry name" value="GAMETOCYTE SPECIFIC FACTOR 1-RELATED"/>
    <property type="match status" value="1"/>
</dbReference>
<keyword evidence="2" id="KW-0863">Zinc-finger</keyword>
<gene>
    <name evidence="5" type="ORF">PHYEVI_LOCUS6017</name>
</gene>
<evidence type="ECO:0000256" key="1">
    <source>
        <dbReference type="ARBA" id="ARBA00022723"/>
    </source>
</evidence>
<organism evidence="5 6">
    <name type="scientific">Phyllotreta striolata</name>
    <name type="common">Striped flea beetle</name>
    <name type="synonym">Crioceris striolata</name>
    <dbReference type="NCBI Taxonomy" id="444603"/>
    <lineage>
        <taxon>Eukaryota</taxon>
        <taxon>Metazoa</taxon>
        <taxon>Ecdysozoa</taxon>
        <taxon>Arthropoda</taxon>
        <taxon>Hexapoda</taxon>
        <taxon>Insecta</taxon>
        <taxon>Pterygota</taxon>
        <taxon>Neoptera</taxon>
        <taxon>Endopterygota</taxon>
        <taxon>Coleoptera</taxon>
        <taxon>Polyphaga</taxon>
        <taxon>Cucujiformia</taxon>
        <taxon>Chrysomeloidea</taxon>
        <taxon>Chrysomelidae</taxon>
        <taxon>Galerucinae</taxon>
        <taxon>Alticini</taxon>
        <taxon>Phyllotreta</taxon>
    </lineage>
</organism>
<sequence length="164" mass="18936">MSPQFAGAGKSEMVEFEFAQTRPSPHLLSNTSVYKRVCDWSNEYRMDFSRHSIGRIRSQSDCLISTRSSTSTLVKCPFNNKHIMPKGSLQRHIIKCMTNYPHFVTCPHNALHRFPDKEALAKHVAICDSQSKSFLFHEIEGSITTDVHIENIEEFNLEFENWDK</sequence>
<evidence type="ECO:0000259" key="4">
    <source>
        <dbReference type="PROSITE" id="PS51800"/>
    </source>
</evidence>
<dbReference type="AlphaFoldDB" id="A0A9N9XPA7"/>
<dbReference type="OrthoDB" id="10069248at2759"/>
<dbReference type="Pfam" id="PF05253">
    <property type="entry name" value="zf-U11-48K"/>
    <property type="match status" value="1"/>
</dbReference>
<reference evidence="5" key="1">
    <citation type="submission" date="2022-01" db="EMBL/GenBank/DDBJ databases">
        <authorList>
            <person name="King R."/>
        </authorList>
    </citation>
    <scope>NUCLEOTIDE SEQUENCE</scope>
</reference>
<dbReference type="InterPro" id="IPR022776">
    <property type="entry name" value="TRM13/UPF0224_CHHC_Znf_dom"/>
</dbReference>
<dbReference type="Proteomes" id="UP001153712">
    <property type="component" value="Chromosome 3"/>
</dbReference>
<protein>
    <recommendedName>
        <fullName evidence="4">CHHC U11-48K-type domain-containing protein</fullName>
    </recommendedName>
</protein>
<proteinExistence type="predicted"/>
<keyword evidence="6" id="KW-1185">Reference proteome</keyword>
<keyword evidence="1" id="KW-0479">Metal-binding</keyword>
<dbReference type="InterPro" id="IPR051591">
    <property type="entry name" value="UPF0224_FAM112_RNA_Proc"/>
</dbReference>
<evidence type="ECO:0000313" key="5">
    <source>
        <dbReference type="EMBL" id="CAG9859648.1"/>
    </source>
</evidence>
<dbReference type="InterPro" id="IPR036236">
    <property type="entry name" value="Znf_C2H2_sf"/>
</dbReference>
<evidence type="ECO:0000313" key="6">
    <source>
        <dbReference type="Proteomes" id="UP001153712"/>
    </source>
</evidence>
<dbReference type="PANTHER" id="PTHR21402:SF5">
    <property type="entry name" value="GAMETOCYTE SPECIFIC FACTOR 1"/>
    <property type="match status" value="1"/>
</dbReference>